<reference evidence="2" key="1">
    <citation type="journal article" date="2016" name="Nature">
        <title>The genome of the seagrass Zostera marina reveals angiosperm adaptation to the sea.</title>
        <authorList>
            <person name="Olsen J.L."/>
            <person name="Rouze P."/>
            <person name="Verhelst B."/>
            <person name="Lin Y.-C."/>
            <person name="Bayer T."/>
            <person name="Collen J."/>
            <person name="Dattolo E."/>
            <person name="De Paoli E."/>
            <person name="Dittami S."/>
            <person name="Maumus F."/>
            <person name="Michel G."/>
            <person name="Kersting A."/>
            <person name="Lauritano C."/>
            <person name="Lohaus R."/>
            <person name="Toepel M."/>
            <person name="Tonon T."/>
            <person name="Vanneste K."/>
            <person name="Amirebrahimi M."/>
            <person name="Brakel J."/>
            <person name="Bostroem C."/>
            <person name="Chovatia M."/>
            <person name="Grimwood J."/>
            <person name="Jenkins J.W."/>
            <person name="Jueterbock A."/>
            <person name="Mraz A."/>
            <person name="Stam W.T."/>
            <person name="Tice H."/>
            <person name="Bornberg-Bauer E."/>
            <person name="Green P.J."/>
            <person name="Pearson G.A."/>
            <person name="Procaccini G."/>
            <person name="Duarte C.M."/>
            <person name="Schmutz J."/>
            <person name="Reusch T.B.H."/>
            <person name="Van de Peer Y."/>
        </authorList>
    </citation>
    <scope>NUCLEOTIDE SEQUENCE [LARGE SCALE GENOMIC DNA]</scope>
    <source>
        <strain evidence="2">cv. Finnish</strain>
    </source>
</reference>
<name>A0A0K9NT82_ZOSMR</name>
<accession>A0A0K9NT82</accession>
<dbReference type="PANTHER" id="PTHR31972">
    <property type="entry name" value="EXPRESSED PROTEIN"/>
    <property type="match status" value="1"/>
</dbReference>
<dbReference type="OMA" id="SLEAYCC"/>
<organism evidence="1 2">
    <name type="scientific">Zostera marina</name>
    <name type="common">Eelgrass</name>
    <dbReference type="NCBI Taxonomy" id="29655"/>
    <lineage>
        <taxon>Eukaryota</taxon>
        <taxon>Viridiplantae</taxon>
        <taxon>Streptophyta</taxon>
        <taxon>Embryophyta</taxon>
        <taxon>Tracheophyta</taxon>
        <taxon>Spermatophyta</taxon>
        <taxon>Magnoliopsida</taxon>
        <taxon>Liliopsida</taxon>
        <taxon>Zosteraceae</taxon>
        <taxon>Zostera</taxon>
    </lineage>
</organism>
<comment type="caution">
    <text evidence="1">The sequence shown here is derived from an EMBL/GenBank/DDBJ whole genome shotgun (WGS) entry which is preliminary data.</text>
</comment>
<evidence type="ECO:0000313" key="1">
    <source>
        <dbReference type="EMBL" id="KMZ59140.1"/>
    </source>
</evidence>
<gene>
    <name evidence="1" type="ORF">ZOSMA_6G00690</name>
</gene>
<dbReference type="STRING" id="29655.A0A0K9NT82"/>
<dbReference type="Pfam" id="PF05910">
    <property type="entry name" value="DUF868"/>
    <property type="match status" value="1"/>
</dbReference>
<keyword evidence="2" id="KW-1185">Reference proteome</keyword>
<dbReference type="OrthoDB" id="1896898at2759"/>
<dbReference type="AlphaFoldDB" id="A0A0K9NT82"/>
<dbReference type="PANTHER" id="PTHR31972:SF74">
    <property type="entry name" value="EXPRESSED PROTEIN"/>
    <property type="match status" value="1"/>
</dbReference>
<proteinExistence type="predicted"/>
<dbReference type="Proteomes" id="UP000036987">
    <property type="component" value="Unassembled WGS sequence"/>
</dbReference>
<evidence type="ECO:0000313" key="2">
    <source>
        <dbReference type="Proteomes" id="UP000036987"/>
    </source>
</evidence>
<sequence length="316" mass="35183">MPAGMRDFPSCFGENGVQVADSFSSTTLGSSSRGSKAGKNTVTCIYQTHLAGGACTVAITWSKSLLGQGFSIAVDDMSDGKSLCKFDIKPWLFSKRKGSKTIDILHHHRHHTTKVDIFWNLASAKFGYGPEPSEGFYVAITTNLHMVLLIGDMKMEAYRKTNLTLPPPTSSFAKLISKREHISGKKMYSTISTRTQFCNDGRIHDVTINCESIGPKNVNPQFEIHIDRKSVMQVKNLSWKFRGNQTIHVDGNPVEVFWDVHSWLFGSPMSCSAVFMFQTCSTSEKMSSWSCSEVFWKAQSAGLGFSLVLYAWRSNE</sequence>
<dbReference type="EMBL" id="LFYR01001803">
    <property type="protein sequence ID" value="KMZ59140.1"/>
    <property type="molecule type" value="Genomic_DNA"/>
</dbReference>
<protein>
    <submittedName>
        <fullName evidence="1">Uncharacterized protein</fullName>
    </submittedName>
</protein>
<dbReference type="InterPro" id="IPR008586">
    <property type="entry name" value="DUF868_pln"/>
</dbReference>